<proteinExistence type="predicted"/>
<evidence type="ECO:0000313" key="2">
    <source>
        <dbReference type="Proteomes" id="UP000294847"/>
    </source>
</evidence>
<gene>
    <name evidence="1" type="ORF">PoMZ_00749</name>
</gene>
<evidence type="ECO:0000313" key="1">
    <source>
        <dbReference type="EMBL" id="QBZ55845.1"/>
    </source>
</evidence>
<organism evidence="1 2">
    <name type="scientific">Pyricularia oryzae</name>
    <name type="common">Rice blast fungus</name>
    <name type="synonym">Magnaporthe oryzae</name>
    <dbReference type="NCBI Taxonomy" id="318829"/>
    <lineage>
        <taxon>Eukaryota</taxon>
        <taxon>Fungi</taxon>
        <taxon>Dikarya</taxon>
        <taxon>Ascomycota</taxon>
        <taxon>Pezizomycotina</taxon>
        <taxon>Sordariomycetes</taxon>
        <taxon>Sordariomycetidae</taxon>
        <taxon>Magnaporthales</taxon>
        <taxon>Pyriculariaceae</taxon>
        <taxon>Pyricularia</taxon>
    </lineage>
</organism>
<name>A0A4V1C5B9_PYROR</name>
<sequence length="460" mass="49528">MEGFAVSAGSIHVCGAKRAWNDFELDNKRQRFVYWGQNDENCPIDHALVHRQAKAPTQTNNHTILQSLDNLPGEGILLPIGALLAVGRLPRRDVQRVAADDALLLRGLGPGALVLVLVLLEPLLEAPVLLRRRRGEHVRARAGRLLDGLGAVRLGHLQRDVVPLRVGDDVAVDQIHVERLGLAVARRLLYHVDVAQLLRRDDEAGHDLAQVLDFGRGRVQLPGAFEGGEHVEEQAPDEEEQVLYTIAVFDPGEWVVSGFGFSLHSQPAHDGANEPLLAPVLQEPADLVVQDQVLKDLHPAVAVVVVGGVHAHDVGVADVEVHPRRVELVHGRPHDGPGVLRVLGRGLAADAVLAVAARDVVVRGQGLQHAVAGGRRRRVLGLLVAALFIVVFEGFKGRLALATVLKRLFAGRQAVLYSFFEVLGARHLRPAVQQLVDGALACGAELGCGGGVLGCRRGFV</sequence>
<reference evidence="1 2" key="1">
    <citation type="journal article" date="2019" name="Mol. Biol. Evol.">
        <title>Blast fungal genomes show frequent chromosomal changes, gene gains and losses, and effector gene turnover.</title>
        <authorList>
            <person name="Gomez Luciano L.B."/>
            <person name="Jason Tsai I."/>
            <person name="Chuma I."/>
            <person name="Tosa Y."/>
            <person name="Chen Y.H."/>
            <person name="Li J.Y."/>
            <person name="Li M.Y."/>
            <person name="Jade Lu M.Y."/>
            <person name="Nakayashiki H."/>
            <person name="Li W.H."/>
        </authorList>
    </citation>
    <scope>NUCLEOTIDE SEQUENCE [LARGE SCALE GENOMIC DNA]</scope>
    <source>
        <strain evidence="1">MZ5-1-6</strain>
    </source>
</reference>
<dbReference type="Proteomes" id="UP000294847">
    <property type="component" value="Chromosome 2"/>
</dbReference>
<accession>A0A4V1C5B9</accession>
<dbReference type="AlphaFoldDB" id="A0A4V1C5B9"/>
<protein>
    <submittedName>
        <fullName evidence="1">Uncharacterized protein</fullName>
    </submittedName>
</protein>
<dbReference type="EMBL" id="CP034205">
    <property type="protein sequence ID" value="QBZ55845.1"/>
    <property type="molecule type" value="Genomic_DNA"/>
</dbReference>